<name>A0A5C3QSF7_9AGAR</name>
<feature type="signal peptide" evidence="1">
    <location>
        <begin position="1"/>
        <end position="29"/>
    </location>
</feature>
<accession>A0A5C3QSF7</accession>
<proteinExistence type="predicted"/>
<gene>
    <name evidence="2" type="ORF">BDV98DRAFT_567863</name>
</gene>
<organism evidence="2 3">
    <name type="scientific">Pterulicium gracile</name>
    <dbReference type="NCBI Taxonomy" id="1884261"/>
    <lineage>
        <taxon>Eukaryota</taxon>
        <taxon>Fungi</taxon>
        <taxon>Dikarya</taxon>
        <taxon>Basidiomycota</taxon>
        <taxon>Agaricomycotina</taxon>
        <taxon>Agaricomycetes</taxon>
        <taxon>Agaricomycetidae</taxon>
        <taxon>Agaricales</taxon>
        <taxon>Pleurotineae</taxon>
        <taxon>Pterulaceae</taxon>
        <taxon>Pterulicium</taxon>
    </lineage>
</organism>
<feature type="chain" id="PRO_5022941312" description="Secreted protein" evidence="1">
    <location>
        <begin position="30"/>
        <end position="71"/>
    </location>
</feature>
<reference evidence="2 3" key="1">
    <citation type="journal article" date="2019" name="Nat. Ecol. Evol.">
        <title>Megaphylogeny resolves global patterns of mushroom evolution.</title>
        <authorList>
            <person name="Varga T."/>
            <person name="Krizsan K."/>
            <person name="Foldi C."/>
            <person name="Dima B."/>
            <person name="Sanchez-Garcia M."/>
            <person name="Sanchez-Ramirez S."/>
            <person name="Szollosi G.J."/>
            <person name="Szarkandi J.G."/>
            <person name="Papp V."/>
            <person name="Albert L."/>
            <person name="Andreopoulos W."/>
            <person name="Angelini C."/>
            <person name="Antonin V."/>
            <person name="Barry K.W."/>
            <person name="Bougher N.L."/>
            <person name="Buchanan P."/>
            <person name="Buyck B."/>
            <person name="Bense V."/>
            <person name="Catcheside P."/>
            <person name="Chovatia M."/>
            <person name="Cooper J."/>
            <person name="Damon W."/>
            <person name="Desjardin D."/>
            <person name="Finy P."/>
            <person name="Geml J."/>
            <person name="Haridas S."/>
            <person name="Hughes K."/>
            <person name="Justo A."/>
            <person name="Karasinski D."/>
            <person name="Kautmanova I."/>
            <person name="Kiss B."/>
            <person name="Kocsube S."/>
            <person name="Kotiranta H."/>
            <person name="LaButti K.M."/>
            <person name="Lechner B.E."/>
            <person name="Liimatainen K."/>
            <person name="Lipzen A."/>
            <person name="Lukacs Z."/>
            <person name="Mihaltcheva S."/>
            <person name="Morgado L.N."/>
            <person name="Niskanen T."/>
            <person name="Noordeloos M.E."/>
            <person name="Ohm R.A."/>
            <person name="Ortiz-Santana B."/>
            <person name="Ovrebo C."/>
            <person name="Racz N."/>
            <person name="Riley R."/>
            <person name="Savchenko A."/>
            <person name="Shiryaev A."/>
            <person name="Soop K."/>
            <person name="Spirin V."/>
            <person name="Szebenyi C."/>
            <person name="Tomsovsky M."/>
            <person name="Tulloss R.E."/>
            <person name="Uehling J."/>
            <person name="Grigoriev I.V."/>
            <person name="Vagvolgyi C."/>
            <person name="Papp T."/>
            <person name="Martin F.M."/>
            <person name="Miettinen O."/>
            <person name="Hibbett D.S."/>
            <person name="Nagy L.G."/>
        </authorList>
    </citation>
    <scope>NUCLEOTIDE SEQUENCE [LARGE SCALE GENOMIC DNA]</scope>
    <source>
        <strain evidence="2 3">CBS 309.79</strain>
    </source>
</reference>
<sequence length="71" mass="7611">MCELLLAYLSTSPIILVLSFRTCFGVSSPQPITSTDSASTWNHPIVTVSSPRISPLMDALHFTVANSKDGS</sequence>
<evidence type="ECO:0000313" key="3">
    <source>
        <dbReference type="Proteomes" id="UP000305067"/>
    </source>
</evidence>
<evidence type="ECO:0000313" key="2">
    <source>
        <dbReference type="EMBL" id="TFL01294.1"/>
    </source>
</evidence>
<evidence type="ECO:0000256" key="1">
    <source>
        <dbReference type="SAM" id="SignalP"/>
    </source>
</evidence>
<dbReference type="AlphaFoldDB" id="A0A5C3QSF7"/>
<keyword evidence="1" id="KW-0732">Signal</keyword>
<protein>
    <recommendedName>
        <fullName evidence="4">Secreted protein</fullName>
    </recommendedName>
</protein>
<keyword evidence="3" id="KW-1185">Reference proteome</keyword>
<dbReference type="EMBL" id="ML178825">
    <property type="protein sequence ID" value="TFL01294.1"/>
    <property type="molecule type" value="Genomic_DNA"/>
</dbReference>
<evidence type="ECO:0008006" key="4">
    <source>
        <dbReference type="Google" id="ProtNLM"/>
    </source>
</evidence>
<dbReference type="Proteomes" id="UP000305067">
    <property type="component" value="Unassembled WGS sequence"/>
</dbReference>